<feature type="domain" description="Nucleolar protein 4 helical" evidence="2">
    <location>
        <begin position="189"/>
        <end position="279"/>
    </location>
</feature>
<feature type="region of interest" description="Disordered" evidence="1">
    <location>
        <begin position="45"/>
        <end position="84"/>
    </location>
</feature>
<dbReference type="Proteomes" id="UP000321570">
    <property type="component" value="Unassembled WGS sequence"/>
</dbReference>
<reference evidence="3 4" key="1">
    <citation type="submission" date="2019-07" db="EMBL/GenBank/DDBJ databases">
        <authorList>
            <person name="Jastrzebski P J."/>
            <person name="Paukszto L."/>
            <person name="Jastrzebski P J."/>
        </authorList>
    </citation>
    <scope>NUCLEOTIDE SEQUENCE [LARGE SCALE GENOMIC DNA]</scope>
    <source>
        <strain evidence="3 4">WMS-il1</strain>
    </source>
</reference>
<name>A0A564Y553_HYMDI</name>
<keyword evidence="4" id="KW-1185">Reference proteome</keyword>
<proteinExistence type="predicted"/>
<feature type="non-terminal residue" evidence="3">
    <location>
        <position position="1"/>
    </location>
</feature>
<evidence type="ECO:0000313" key="3">
    <source>
        <dbReference type="EMBL" id="VUZ41908.1"/>
    </source>
</evidence>
<sequence>TPQSFHNQIHKIESGKTKEYPKCSSFLFGEQFCNYDLPTQTNRKRYSVESFEEQNDKTNNYKKSKSSASPPSVDEASTSTCSDEDKDLSYHVAPNYKQFSPQVTPTTCMNRDLSLSSHYSHYPNVPFLKSIESKRRLDYNHYPLHNHHISGESLTKNFFSSIKSPGIFSYTPEDGEDRNDGLGSELLIAAYNNFVRKVVDETLDRTITFCEQPRNAISALERICSKAWPQLEAKRHRNRIRAYLKACRRNSKKNRGQINMKEPPMNALSAEARQMVATAMNLVRKDIEQLREDLKRDKSPSVFTAKNTTLPPNLRRPETISSYTTHQTGLSTNPTNSSLHSSSKSSQFMDDHYGLSKSSSFQSLFPSIPHLSKSSNGSNTQNTPVWLTPHYLSALMHFLPPSTHFKTDLETSFRSAATNVALGVKICDSNVNMHNKIERKSSEPFTTTLQSQPPPAAHFAVAKYSPTLNQATSMLLEVRPLSQDDLEYFQRYQGLMNEAIEYVRGVSQMLMKKVEIIEGHIKETNSFCRMTPLNCTNN</sequence>
<protein>
    <recommendedName>
        <fullName evidence="2">Nucleolar protein 4 helical domain-containing protein</fullName>
    </recommendedName>
</protein>
<feature type="region of interest" description="Disordered" evidence="1">
    <location>
        <begin position="325"/>
        <end position="348"/>
    </location>
</feature>
<accession>A0A564Y553</accession>
<evidence type="ECO:0000256" key="1">
    <source>
        <dbReference type="SAM" id="MobiDB-lite"/>
    </source>
</evidence>
<dbReference type="EMBL" id="CABIJS010000077">
    <property type="protein sequence ID" value="VUZ41908.1"/>
    <property type="molecule type" value="Genomic_DNA"/>
</dbReference>
<dbReference type="AlphaFoldDB" id="A0A564Y553"/>
<feature type="compositionally biased region" description="Low complexity" evidence="1">
    <location>
        <begin position="330"/>
        <end position="346"/>
    </location>
</feature>
<dbReference type="InterPro" id="IPR056549">
    <property type="entry name" value="HTH_NOL4"/>
</dbReference>
<organism evidence="3 4">
    <name type="scientific">Hymenolepis diminuta</name>
    <name type="common">Rat tapeworm</name>
    <dbReference type="NCBI Taxonomy" id="6216"/>
    <lineage>
        <taxon>Eukaryota</taxon>
        <taxon>Metazoa</taxon>
        <taxon>Spiralia</taxon>
        <taxon>Lophotrochozoa</taxon>
        <taxon>Platyhelminthes</taxon>
        <taxon>Cestoda</taxon>
        <taxon>Eucestoda</taxon>
        <taxon>Cyclophyllidea</taxon>
        <taxon>Hymenolepididae</taxon>
        <taxon>Hymenolepis</taxon>
    </lineage>
</organism>
<gene>
    <name evidence="3" type="ORF">WMSIL1_LOCUS2648</name>
</gene>
<evidence type="ECO:0000259" key="2">
    <source>
        <dbReference type="Pfam" id="PF23079"/>
    </source>
</evidence>
<evidence type="ECO:0000313" key="4">
    <source>
        <dbReference type="Proteomes" id="UP000321570"/>
    </source>
</evidence>
<dbReference type="Pfam" id="PF23079">
    <property type="entry name" value="HTH_NOL4_2nd"/>
    <property type="match status" value="1"/>
</dbReference>